<evidence type="ECO:0000313" key="2">
    <source>
        <dbReference type="Proteomes" id="UP000826012"/>
    </source>
</evidence>
<reference evidence="1 2" key="1">
    <citation type="submission" date="2021-07" db="EMBL/GenBank/DDBJ databases">
        <title>Complete genome sequence of nontuberculous Mycobacterium sp. TY59.</title>
        <authorList>
            <person name="Fukushima K."/>
        </authorList>
    </citation>
    <scope>NUCLEOTIDE SEQUENCE [LARGE SCALE GENOMIC DNA]</scope>
    <source>
        <strain evidence="1 2">TY59</strain>
    </source>
</reference>
<dbReference type="Proteomes" id="UP000826012">
    <property type="component" value="Chromosome"/>
</dbReference>
<accession>A0ABN6IQN7</accession>
<protein>
    <submittedName>
        <fullName evidence="1">Uncharacterized protein</fullName>
    </submittedName>
</protein>
<reference evidence="1 2" key="2">
    <citation type="submission" date="2021-07" db="EMBL/GenBank/DDBJ databases">
        <authorList>
            <person name="Matsumoto Y."/>
            <person name="Motooka D."/>
            <person name="Nakamura S."/>
        </authorList>
    </citation>
    <scope>NUCLEOTIDE SEQUENCE [LARGE SCALE GENOMIC DNA]</scope>
    <source>
        <strain evidence="1 2">TY59</strain>
    </source>
</reference>
<sequence>MKHGCSREAISHAYDLYQYEDVIDPDSEPPKILTIGPDAAGNILELVGGEQSNGDHKVWHAMKCRPQYLALLPGVGR</sequence>
<organism evidence="1 2">
    <name type="scientific">Mycobacterium senriense</name>
    <dbReference type="NCBI Taxonomy" id="2775496"/>
    <lineage>
        <taxon>Bacteria</taxon>
        <taxon>Bacillati</taxon>
        <taxon>Actinomycetota</taxon>
        <taxon>Actinomycetes</taxon>
        <taxon>Mycobacteriales</taxon>
        <taxon>Mycobacteriaceae</taxon>
        <taxon>Mycobacterium</taxon>
        <taxon>Mycobacterium avium complex (MAC)</taxon>
    </lineage>
</organism>
<name>A0ABN6IQN7_9MYCO</name>
<dbReference type="EMBL" id="AP024828">
    <property type="protein sequence ID" value="BCZ24738.1"/>
    <property type="molecule type" value="Genomic_DNA"/>
</dbReference>
<evidence type="ECO:0000313" key="1">
    <source>
        <dbReference type="EMBL" id="BCZ24738.1"/>
    </source>
</evidence>
<keyword evidence="2" id="KW-1185">Reference proteome</keyword>
<proteinExistence type="predicted"/>
<gene>
    <name evidence="1" type="ORF">MTY59_45930</name>
</gene>